<dbReference type="InterPro" id="IPR005818">
    <property type="entry name" value="Histone_H1/H5_H15"/>
</dbReference>
<dbReference type="EMBL" id="JANKHO010001044">
    <property type="protein sequence ID" value="KAJ3504182.1"/>
    <property type="molecule type" value="Genomic_DNA"/>
</dbReference>
<feature type="region of interest" description="Disordered" evidence="2">
    <location>
        <begin position="370"/>
        <end position="407"/>
    </location>
</feature>
<dbReference type="GO" id="GO:0006334">
    <property type="term" value="P:nucleosome assembly"/>
    <property type="evidence" value="ECO:0007669"/>
    <property type="project" value="InterPro"/>
</dbReference>
<dbReference type="OrthoDB" id="5863171at2759"/>
<protein>
    <recommendedName>
        <fullName evidence="1">Histone H1</fullName>
    </recommendedName>
</protein>
<reference evidence="4" key="1">
    <citation type="submission" date="2022-07" db="EMBL/GenBank/DDBJ databases">
        <title>Genome Sequence of Agrocybe chaxingu.</title>
        <authorList>
            <person name="Buettner E."/>
        </authorList>
    </citation>
    <scope>NUCLEOTIDE SEQUENCE</scope>
    <source>
        <strain evidence="4">MP-N11</strain>
    </source>
</reference>
<dbReference type="InterPro" id="IPR036388">
    <property type="entry name" value="WH-like_DNA-bd_sf"/>
</dbReference>
<feature type="domain" description="H15" evidence="3">
    <location>
        <begin position="15"/>
        <end position="84"/>
    </location>
</feature>
<dbReference type="SUPFAM" id="SSF46785">
    <property type="entry name" value="Winged helix' DNA-binding domain"/>
    <property type="match status" value="1"/>
</dbReference>
<dbReference type="AlphaFoldDB" id="A0A9W8JY32"/>
<evidence type="ECO:0000313" key="4">
    <source>
        <dbReference type="EMBL" id="KAJ3504182.1"/>
    </source>
</evidence>
<feature type="region of interest" description="Disordered" evidence="2">
    <location>
        <begin position="83"/>
        <end position="141"/>
    </location>
</feature>
<feature type="compositionally biased region" description="Low complexity" evidence="2">
    <location>
        <begin position="106"/>
        <end position="116"/>
    </location>
</feature>
<name>A0A9W8JY32_9AGAR</name>
<feature type="region of interest" description="Disordered" evidence="2">
    <location>
        <begin position="157"/>
        <end position="182"/>
    </location>
</feature>
<dbReference type="GO" id="GO:0000786">
    <property type="term" value="C:nucleosome"/>
    <property type="evidence" value="ECO:0007669"/>
    <property type="project" value="InterPro"/>
</dbReference>
<keyword evidence="5" id="KW-1185">Reference proteome</keyword>
<accession>A0A9W8JY32</accession>
<evidence type="ECO:0000259" key="3">
    <source>
        <dbReference type="PROSITE" id="PS51504"/>
    </source>
</evidence>
<dbReference type="Proteomes" id="UP001148786">
    <property type="component" value="Unassembled WGS sequence"/>
</dbReference>
<dbReference type="Gene3D" id="1.10.10.10">
    <property type="entry name" value="Winged helix-like DNA-binding domain superfamily/Winged helix DNA-binding domain"/>
    <property type="match status" value="1"/>
</dbReference>
<dbReference type="InterPro" id="IPR036390">
    <property type="entry name" value="WH_DNA-bd_sf"/>
</dbReference>
<proteinExistence type="predicted"/>
<sequence>MVPLPPPKDGVSADDLPSYEEMLVEALTDCTEPDGLAPKDLFAWMASRYPVQSNFRPSASQALQKAFRRGRFEKSSNGRYRLNATWEGGNTSRRTTRRPQIHSGLPPAATTTGGSTPIPPFTHAPLVHHHHGHSTSSSTQYPYGYPHPGYAGFGAHPASSAAGASSTASKTIPTGTSDGPTADAYEAAQNILKAINFGGLLSMPPDDDQHHNEPQAKDDQAQEVVSIANGVENLLSHVQAVLAANTAGAEAQGAVGATGGAAGAMVPAISTPPADPRAELQAQLALLSAQLVELEQLERGPDAVLAGGVQPLAITPPGTSSTPLALPGPLALPASSSAVPAATESTPVSTNIVAPAPVVPAMATLVPDAPQSTLPVSVPTPAQDMLPLEALPEEDEESDDDDMEEVI</sequence>
<dbReference type="GO" id="GO:0003677">
    <property type="term" value="F:DNA binding"/>
    <property type="evidence" value="ECO:0007669"/>
    <property type="project" value="InterPro"/>
</dbReference>
<feature type="compositionally biased region" description="Polar residues" evidence="2">
    <location>
        <begin position="170"/>
        <end position="179"/>
    </location>
</feature>
<organism evidence="4 5">
    <name type="scientific">Agrocybe chaxingu</name>
    <dbReference type="NCBI Taxonomy" id="84603"/>
    <lineage>
        <taxon>Eukaryota</taxon>
        <taxon>Fungi</taxon>
        <taxon>Dikarya</taxon>
        <taxon>Basidiomycota</taxon>
        <taxon>Agaricomycotina</taxon>
        <taxon>Agaricomycetes</taxon>
        <taxon>Agaricomycetidae</taxon>
        <taxon>Agaricales</taxon>
        <taxon>Agaricineae</taxon>
        <taxon>Strophariaceae</taxon>
        <taxon>Agrocybe</taxon>
    </lineage>
</organism>
<feature type="compositionally biased region" description="Low complexity" evidence="2">
    <location>
        <begin position="157"/>
        <end position="169"/>
    </location>
</feature>
<comment type="caution">
    <text evidence="4">The sequence shown here is derived from an EMBL/GenBank/DDBJ whole genome shotgun (WGS) entry which is preliminary data.</text>
</comment>
<feature type="compositionally biased region" description="Acidic residues" evidence="2">
    <location>
        <begin position="391"/>
        <end position="407"/>
    </location>
</feature>
<dbReference type="PROSITE" id="PS51504">
    <property type="entry name" value="H15"/>
    <property type="match status" value="1"/>
</dbReference>
<gene>
    <name evidence="4" type="ORF">NLJ89_g8075</name>
</gene>
<evidence type="ECO:0000256" key="2">
    <source>
        <dbReference type="SAM" id="MobiDB-lite"/>
    </source>
</evidence>
<evidence type="ECO:0000256" key="1">
    <source>
        <dbReference type="ARBA" id="ARBA00020833"/>
    </source>
</evidence>
<dbReference type="Pfam" id="PF00538">
    <property type="entry name" value="Linker_histone"/>
    <property type="match status" value="1"/>
</dbReference>
<evidence type="ECO:0000313" key="5">
    <source>
        <dbReference type="Proteomes" id="UP001148786"/>
    </source>
</evidence>